<gene>
    <name evidence="1" type="ORF">MNBD_GAMMA16-320</name>
</gene>
<sequence length="226" mass="26557">MKPRIGYFSRSDNTVRFKFIYPEVKGYESWAWTDFDAKLINKLHASSNITYACHINDSKKYNGLSFDKALKTIFGDLGETELQIEQDIPIDNWWCRTINKLFSMENENRFYCGEITDSNKEHFLKCRDLGCFWYIIFLEEGDEKGIFRSLHKYGINNDTMIHNKEVKFIIYRDYVQNSVSIVANACNREVIHKYISKSGVFIQEKNISNILDMSYLDDLPSNKVSL</sequence>
<dbReference type="EMBL" id="UOFO01000007">
    <property type="protein sequence ID" value="VAW83488.1"/>
    <property type="molecule type" value="Genomic_DNA"/>
</dbReference>
<proteinExistence type="predicted"/>
<protein>
    <submittedName>
        <fullName evidence="1">Uncharacterized protein</fullName>
    </submittedName>
</protein>
<evidence type="ECO:0000313" key="1">
    <source>
        <dbReference type="EMBL" id="VAW83488.1"/>
    </source>
</evidence>
<dbReference type="AlphaFoldDB" id="A0A3B0YRJ3"/>
<name>A0A3B0YRJ3_9ZZZZ</name>
<organism evidence="1">
    <name type="scientific">hydrothermal vent metagenome</name>
    <dbReference type="NCBI Taxonomy" id="652676"/>
    <lineage>
        <taxon>unclassified sequences</taxon>
        <taxon>metagenomes</taxon>
        <taxon>ecological metagenomes</taxon>
    </lineage>
</organism>
<reference evidence="1" key="1">
    <citation type="submission" date="2018-06" db="EMBL/GenBank/DDBJ databases">
        <authorList>
            <person name="Zhirakovskaya E."/>
        </authorList>
    </citation>
    <scope>NUCLEOTIDE SEQUENCE</scope>
</reference>
<accession>A0A3B0YRJ3</accession>